<evidence type="ECO:0000313" key="7">
    <source>
        <dbReference type="Proteomes" id="UP000187486"/>
    </source>
</evidence>
<proteinExistence type="predicted"/>
<feature type="domain" description="DNA2/NAM7 helicase-like C-terminal" evidence="5">
    <location>
        <begin position="960"/>
        <end position="1124"/>
    </location>
</feature>
<reference evidence="6 7" key="1">
    <citation type="submission" date="2016-01" db="EMBL/GenBank/DDBJ databases">
        <title>Amycolatopsis coloradensis genome sequencing and assembly.</title>
        <authorList>
            <person name="Mayilraj S."/>
        </authorList>
    </citation>
    <scope>NUCLEOTIDE SEQUENCE [LARGE SCALE GENOMIC DNA]</scope>
    <source>
        <strain evidence="6 7">DSM 44225</strain>
    </source>
</reference>
<dbReference type="PANTHER" id="PTHR43788">
    <property type="entry name" value="DNA2/NAM7 HELICASE FAMILY MEMBER"/>
    <property type="match status" value="1"/>
</dbReference>
<dbReference type="GO" id="GO:0005524">
    <property type="term" value="F:ATP binding"/>
    <property type="evidence" value="ECO:0007669"/>
    <property type="project" value="UniProtKB-KW"/>
</dbReference>
<sequence>MFSPQKVDKVDRERLVFAVQPGQPLPWEPDHALAQWELRPNQAWRHVVYLGIYRLDEVFEVLSRVFEPDQDSYDERPAGDTAVAAFMVGQDGRALLDSEVLSSCAWATGQVVRDQGCGQEWLAELQDATLGFSQLLRDVVTDEVSIGDVDAPPQYIPRLLDRTALADCLAAAITAAGTDKALSVEEIRISSQIVAKRNAENPAGHEFLNSFIMSDLGMVAEETAKGNAGAVLREYLRPEAQLPVDRRVDVRKQVEVVLDETAPGKVAAGRWPSQPEHALALNQQLAVSTALEMTGTSGIVGVNGPPGTGKTTMLRDLVAGLVVERARRLADLPEPGKAFTSERLSWRTQQRKRVLSIWRPELTGFEMVVASANNGAVQNVTDEIPAADAIDEVWREVAAGVDYFPEIATALLAPDKDSGQADDPGIEGWALVAARLGKKANRSRFVNTFWYHTPEKPEEDGTWHGLLAVLKGYEQTTLDRSWSDAVADFRAVEFRVEAARAKRAEVYETIQRRVDVERELVVRRSSVRAAIERGAKARRNREAAVILERERAHEAAQVAREHQAAAEQAAHERVAVAESFFQQRRAELDRLGPGGEASAERALRSRESELDGRWRARDAHQATRPGLWEQISTFGAARRKWSLKDHWLAMEVKNASHAVNTAQRGWDAAQQEILVAQRAVDAALVELESARRAVSAGIPLREVHYEPLVQARRLVALAEQEITMAGQVQAETERALLASERELAILDDRLNEASSALGDHYPDSTWWGDRRRRELTALWTDAEWNTERTELFFAALALHKAFLWHAATAMRRNLQAAMDVLSGEVPRDAPDQAVLAAWQSLFFVVPVVSTTFASYARLFGHLGKEALGWLLIDEAGQAKPQDAVGALWRTQRAVVVGDPLQLEPITALPFRAEQAIRLEFGVEERWSTSTTSVQRLADRLTALGTSIPDDEGETWVGVPLTVHRRCDQPMFDIVNAVAYDGLMINGTAGAAGQRFTEAYPTLPESKWIDVLSNEARGHWIPDEGRQLDRILDTLSALKFDMSEVMVIGPFRDIARQVGSKARRHHGLVAGTVHTSQGKQADIVILVLGSAPDRPGARNWASSKPNLLNVAVSRAKRRLYVIGDRRAWSECRHFDILAANLPSSMPIQD</sequence>
<dbReference type="OrthoDB" id="3197455at2"/>
<dbReference type="SUPFAM" id="SSF52540">
    <property type="entry name" value="P-loop containing nucleoside triphosphate hydrolases"/>
    <property type="match status" value="1"/>
</dbReference>
<gene>
    <name evidence="6" type="ORF">BS329_35860</name>
</gene>
<evidence type="ECO:0000256" key="3">
    <source>
        <dbReference type="ARBA" id="ARBA00022806"/>
    </source>
</evidence>
<dbReference type="STRING" id="76021.BS329_35860"/>
<dbReference type="GO" id="GO:0043139">
    <property type="term" value="F:5'-3' DNA helicase activity"/>
    <property type="evidence" value="ECO:0007669"/>
    <property type="project" value="TreeGrafter"/>
</dbReference>
<accession>A0A1R0KGI7</accession>
<comment type="caution">
    <text evidence="6">The sequence shown here is derived from an EMBL/GenBank/DDBJ whole genome shotgun (WGS) entry which is preliminary data.</text>
</comment>
<keyword evidence="4" id="KW-0067">ATP-binding</keyword>
<dbReference type="EMBL" id="MQUQ01000023">
    <property type="protein sequence ID" value="OLZ44696.1"/>
    <property type="molecule type" value="Genomic_DNA"/>
</dbReference>
<dbReference type="InterPro" id="IPR041679">
    <property type="entry name" value="DNA2/NAM7-like_C"/>
</dbReference>
<organism evidence="6 7">
    <name type="scientific">Amycolatopsis coloradensis</name>
    <dbReference type="NCBI Taxonomy" id="76021"/>
    <lineage>
        <taxon>Bacteria</taxon>
        <taxon>Bacillati</taxon>
        <taxon>Actinomycetota</taxon>
        <taxon>Actinomycetes</taxon>
        <taxon>Pseudonocardiales</taxon>
        <taxon>Pseudonocardiaceae</taxon>
        <taxon>Amycolatopsis</taxon>
    </lineage>
</organism>
<evidence type="ECO:0000313" key="6">
    <source>
        <dbReference type="EMBL" id="OLZ44696.1"/>
    </source>
</evidence>
<dbReference type="Pfam" id="PF13087">
    <property type="entry name" value="AAA_12"/>
    <property type="match status" value="1"/>
</dbReference>
<evidence type="ECO:0000259" key="5">
    <source>
        <dbReference type="Pfam" id="PF13087"/>
    </source>
</evidence>
<protein>
    <submittedName>
        <fullName evidence="6">Damage-inducible protein</fullName>
    </submittedName>
</protein>
<evidence type="ECO:0000256" key="4">
    <source>
        <dbReference type="ARBA" id="ARBA00022840"/>
    </source>
</evidence>
<dbReference type="Gene3D" id="3.40.50.300">
    <property type="entry name" value="P-loop containing nucleotide triphosphate hydrolases"/>
    <property type="match status" value="3"/>
</dbReference>
<name>A0A1R0KGI7_9PSEU</name>
<keyword evidence="7" id="KW-1185">Reference proteome</keyword>
<evidence type="ECO:0000256" key="2">
    <source>
        <dbReference type="ARBA" id="ARBA00022801"/>
    </source>
</evidence>
<evidence type="ECO:0000256" key="1">
    <source>
        <dbReference type="ARBA" id="ARBA00022741"/>
    </source>
</evidence>
<dbReference type="AlphaFoldDB" id="A0A1R0KGI7"/>
<dbReference type="InterPro" id="IPR027417">
    <property type="entry name" value="P-loop_NTPase"/>
</dbReference>
<keyword evidence="2" id="KW-0378">Hydrolase</keyword>
<keyword evidence="3" id="KW-0347">Helicase</keyword>
<dbReference type="PANTHER" id="PTHR43788:SF8">
    <property type="entry name" value="DNA-BINDING PROTEIN SMUBP-2"/>
    <property type="match status" value="1"/>
</dbReference>
<dbReference type="InterPro" id="IPR050534">
    <property type="entry name" value="Coronavir_polyprotein_1ab"/>
</dbReference>
<dbReference type="GO" id="GO:0016787">
    <property type="term" value="F:hydrolase activity"/>
    <property type="evidence" value="ECO:0007669"/>
    <property type="project" value="UniProtKB-KW"/>
</dbReference>
<keyword evidence="1" id="KW-0547">Nucleotide-binding</keyword>
<dbReference type="Proteomes" id="UP000187486">
    <property type="component" value="Unassembled WGS sequence"/>
</dbReference>